<gene>
    <name evidence="2" type="ORF">V5O48_017374</name>
</gene>
<feature type="region of interest" description="Disordered" evidence="1">
    <location>
        <begin position="337"/>
        <end position="387"/>
    </location>
</feature>
<accession>A0ABR3EPC2</accession>
<dbReference type="Proteomes" id="UP001465976">
    <property type="component" value="Unassembled WGS sequence"/>
</dbReference>
<sequence>MARVLTAEDLVQHKLITSPLTFSDGLSAVIVPESREFITSPNRVLIPRPPMGSTRDLYRREDGFYGEDDPVQHPQPLNSKYRYLACIPAIPRQENEPYWKDVCMWETRFHESQFPIGGDSSLMRDFASSVARLRSRQKELLASQGAWKSLLSELNITIDLCFHRLSLANISSRNRILAISELQQAWRTSTAAINYAQIFEPRMMTAEELRDVYEGEGSGESEMIGSRIGAFVWNDTDAMLLYRAKLPVYYIRPFNDFRQQRILDVRPFHETRVNCNIARPSYSTIYMGQAGSDAKFAAIRAASMTCFHTASPFENLHLPGAYQSSYSLGAGTIISPTASQPSSSKAPSSGPFRAGSTSAFASSKPYKHNKKVKAKQAGTGQQNDNQAGRDVFADLPTENPFVPPPIPAWRDSNCTIDTSHPDKRKMLPGNEPRLKTVVPDPNLIIGTTDQARQTSYLSQWARISQPFTHRIQAAGVDEVPTPLRGSVWRKALSVPFHGIYSGPSDPVNRQARDHEEATRWLETLFDAYAPGVEVAAPEEATVDHAEGRRLIHQLSLVNFWYQLMALDEIADSTVPVPAPGVSQSDHLIQRAAHRRHRLQLLDEVFGGYGDPFTAASLLHDVGIASVRWSDRFVALRAFWRMMDTWPGRKDALWRRGDDSNIAQMQAEGEQWERVLVRFYIQTYYNFLGFPPVQPRRV</sequence>
<evidence type="ECO:0000313" key="3">
    <source>
        <dbReference type="Proteomes" id="UP001465976"/>
    </source>
</evidence>
<protein>
    <submittedName>
        <fullName evidence="2">Uncharacterized protein</fullName>
    </submittedName>
</protein>
<organism evidence="2 3">
    <name type="scientific">Marasmius crinis-equi</name>
    <dbReference type="NCBI Taxonomy" id="585013"/>
    <lineage>
        <taxon>Eukaryota</taxon>
        <taxon>Fungi</taxon>
        <taxon>Dikarya</taxon>
        <taxon>Basidiomycota</taxon>
        <taxon>Agaricomycotina</taxon>
        <taxon>Agaricomycetes</taxon>
        <taxon>Agaricomycetidae</taxon>
        <taxon>Agaricales</taxon>
        <taxon>Marasmiineae</taxon>
        <taxon>Marasmiaceae</taxon>
        <taxon>Marasmius</taxon>
    </lineage>
</organism>
<evidence type="ECO:0000256" key="1">
    <source>
        <dbReference type="SAM" id="MobiDB-lite"/>
    </source>
</evidence>
<reference evidence="2 3" key="1">
    <citation type="submission" date="2024-02" db="EMBL/GenBank/DDBJ databases">
        <title>A draft genome for the cacao thread blight pathogen Marasmius crinis-equi.</title>
        <authorList>
            <person name="Cohen S.P."/>
            <person name="Baruah I.K."/>
            <person name="Amoako-Attah I."/>
            <person name="Bukari Y."/>
            <person name="Meinhardt L.W."/>
            <person name="Bailey B.A."/>
        </authorList>
    </citation>
    <scope>NUCLEOTIDE SEQUENCE [LARGE SCALE GENOMIC DNA]</scope>
    <source>
        <strain evidence="2 3">GH-76</strain>
    </source>
</reference>
<comment type="caution">
    <text evidence="2">The sequence shown here is derived from an EMBL/GenBank/DDBJ whole genome shotgun (WGS) entry which is preliminary data.</text>
</comment>
<name>A0ABR3EPC2_9AGAR</name>
<evidence type="ECO:0000313" key="2">
    <source>
        <dbReference type="EMBL" id="KAL0564666.1"/>
    </source>
</evidence>
<feature type="compositionally biased region" description="Low complexity" evidence="1">
    <location>
        <begin position="337"/>
        <end position="351"/>
    </location>
</feature>
<proteinExistence type="predicted"/>
<dbReference type="EMBL" id="JBAHYK010002639">
    <property type="protein sequence ID" value="KAL0564666.1"/>
    <property type="molecule type" value="Genomic_DNA"/>
</dbReference>
<keyword evidence="3" id="KW-1185">Reference proteome</keyword>
<feature type="compositionally biased region" description="Basic residues" evidence="1">
    <location>
        <begin position="365"/>
        <end position="374"/>
    </location>
</feature>